<evidence type="ECO:0000313" key="7">
    <source>
        <dbReference type="Proteomes" id="UP000199585"/>
    </source>
</evidence>
<dbReference type="EMBL" id="FOCI01000026">
    <property type="protein sequence ID" value="SEN68121.1"/>
    <property type="molecule type" value="Genomic_DNA"/>
</dbReference>
<dbReference type="STRING" id="245187.SAMN04488003_1269"/>
<comment type="subcellular location">
    <subcellularLocation>
        <location evidence="1">Periplasm</location>
    </subcellularLocation>
</comment>
<dbReference type="InterPro" id="IPR039424">
    <property type="entry name" value="SBP_5"/>
</dbReference>
<keyword evidence="3" id="KW-0813">Transport</keyword>
<dbReference type="PROSITE" id="PS51318">
    <property type="entry name" value="TAT"/>
    <property type="match status" value="1"/>
</dbReference>
<sequence length="545" mass="59359">MTRMPDPIHPAARRYADEVARGTLSRREFLTRATALGVAAPAAYGLLGLTQPVQAQAAMQQGGTLRIQMEVRALKDPRSYDWPQMANYTRGWLEYLTEYQIDGTITPMLLDRWEVNGDATEYVLHVRPGVTWNDGSPFTAADVAFNLTRWCDAAFEGNSMASRVGALMQDGVVREGAITMPDDMTVVLALSAPDISFPATFADFPAAIVPQDFTGDPLATAKGTGPYLPDGYEVGIRAALVKNADHAWWGTGAALDRIEFVDMGQDQAAVVSGTLADEFDMTYETIGEFKEIMEGTGWTLSTAQTAATMVIRANQLAEVDGQRPYADVRVRRALAMALDNAVLLELGMSGDGEVAANHHVAPIHPEYADIGPAEVDPAAALALLEEAGMADFAHDLISIDDTWRKATCDAAAAQWRDAGINVTRTVIPGATFYNDWTTYPLSATDWGHRPLGVQTLAVAYRTGEPWNEAGYSNPDFDALLAQALSLADADARRAVMADIEQLLRDDGVIIQPYWRSVYRHAKPNVVGVEQHPTFEMHLYKFGLSA</sequence>
<proteinExistence type="inferred from homology"/>
<dbReference type="PIRSF" id="PIRSF002741">
    <property type="entry name" value="MppA"/>
    <property type="match status" value="1"/>
</dbReference>
<name>A0A1H8IIC0_9RHOB</name>
<dbReference type="InterPro" id="IPR030678">
    <property type="entry name" value="Peptide/Ni-bd"/>
</dbReference>
<dbReference type="Pfam" id="PF00496">
    <property type="entry name" value="SBP_bac_5"/>
    <property type="match status" value="1"/>
</dbReference>
<evidence type="ECO:0000256" key="2">
    <source>
        <dbReference type="ARBA" id="ARBA00005695"/>
    </source>
</evidence>
<evidence type="ECO:0000256" key="3">
    <source>
        <dbReference type="ARBA" id="ARBA00022448"/>
    </source>
</evidence>
<dbReference type="Gene3D" id="3.40.190.10">
    <property type="entry name" value="Periplasmic binding protein-like II"/>
    <property type="match status" value="1"/>
</dbReference>
<dbReference type="InterPro" id="IPR006311">
    <property type="entry name" value="TAT_signal"/>
</dbReference>
<comment type="similarity">
    <text evidence="2">Belongs to the bacterial solute-binding protein 5 family.</text>
</comment>
<evidence type="ECO:0000259" key="5">
    <source>
        <dbReference type="Pfam" id="PF00496"/>
    </source>
</evidence>
<dbReference type="NCBIfam" id="TIGR01409">
    <property type="entry name" value="TAT_signal_seq"/>
    <property type="match status" value="1"/>
</dbReference>
<dbReference type="GO" id="GO:0043190">
    <property type="term" value="C:ATP-binding cassette (ABC) transporter complex"/>
    <property type="evidence" value="ECO:0007669"/>
    <property type="project" value="InterPro"/>
</dbReference>
<dbReference type="PANTHER" id="PTHR30290:SF10">
    <property type="entry name" value="PERIPLASMIC OLIGOPEPTIDE-BINDING PROTEIN-RELATED"/>
    <property type="match status" value="1"/>
</dbReference>
<dbReference type="GO" id="GO:1904680">
    <property type="term" value="F:peptide transmembrane transporter activity"/>
    <property type="evidence" value="ECO:0007669"/>
    <property type="project" value="TreeGrafter"/>
</dbReference>
<keyword evidence="7" id="KW-1185">Reference proteome</keyword>
<gene>
    <name evidence="6" type="ORF">SAMN04488003_1269</name>
</gene>
<feature type="domain" description="Solute-binding protein family 5" evidence="5">
    <location>
        <begin position="105"/>
        <end position="460"/>
    </location>
</feature>
<dbReference type="AlphaFoldDB" id="A0A1H8IIC0"/>
<evidence type="ECO:0000256" key="4">
    <source>
        <dbReference type="ARBA" id="ARBA00022729"/>
    </source>
</evidence>
<dbReference type="PANTHER" id="PTHR30290">
    <property type="entry name" value="PERIPLASMIC BINDING COMPONENT OF ABC TRANSPORTER"/>
    <property type="match status" value="1"/>
</dbReference>
<dbReference type="InterPro" id="IPR019546">
    <property type="entry name" value="TAT_signal_bac_arc"/>
</dbReference>
<dbReference type="OrthoDB" id="9803988at2"/>
<dbReference type="GO" id="GO:0015833">
    <property type="term" value="P:peptide transport"/>
    <property type="evidence" value="ECO:0007669"/>
    <property type="project" value="TreeGrafter"/>
</dbReference>
<keyword evidence="4" id="KW-0732">Signal</keyword>
<evidence type="ECO:0000256" key="1">
    <source>
        <dbReference type="ARBA" id="ARBA00004418"/>
    </source>
</evidence>
<dbReference type="Gene3D" id="3.10.105.10">
    <property type="entry name" value="Dipeptide-binding Protein, Domain 3"/>
    <property type="match status" value="1"/>
</dbReference>
<dbReference type="GO" id="GO:0030288">
    <property type="term" value="C:outer membrane-bounded periplasmic space"/>
    <property type="evidence" value="ECO:0007669"/>
    <property type="project" value="UniProtKB-ARBA"/>
</dbReference>
<dbReference type="Proteomes" id="UP000199585">
    <property type="component" value="Unassembled WGS sequence"/>
</dbReference>
<protein>
    <submittedName>
        <fullName evidence="6">Peptide/nickel transport system substrate-binding protein</fullName>
    </submittedName>
</protein>
<reference evidence="6 7" key="1">
    <citation type="submission" date="2016-10" db="EMBL/GenBank/DDBJ databases">
        <authorList>
            <person name="de Groot N.N."/>
        </authorList>
    </citation>
    <scope>NUCLEOTIDE SEQUENCE [LARGE SCALE GENOMIC DNA]</scope>
    <source>
        <strain evidence="6 7">DSM 16213</strain>
    </source>
</reference>
<dbReference type="CDD" id="cd08503">
    <property type="entry name" value="PBP2_NikA_DppA_OppA_like_17"/>
    <property type="match status" value="1"/>
</dbReference>
<organism evidence="6 7">
    <name type="scientific">Loktanella fryxellensis</name>
    <dbReference type="NCBI Taxonomy" id="245187"/>
    <lineage>
        <taxon>Bacteria</taxon>
        <taxon>Pseudomonadati</taxon>
        <taxon>Pseudomonadota</taxon>
        <taxon>Alphaproteobacteria</taxon>
        <taxon>Rhodobacterales</taxon>
        <taxon>Roseobacteraceae</taxon>
        <taxon>Loktanella</taxon>
    </lineage>
</organism>
<dbReference type="InterPro" id="IPR000914">
    <property type="entry name" value="SBP_5_dom"/>
</dbReference>
<evidence type="ECO:0000313" key="6">
    <source>
        <dbReference type="EMBL" id="SEN68121.1"/>
    </source>
</evidence>
<dbReference type="RefSeq" id="WP_089905184.1">
    <property type="nucleotide sequence ID" value="NZ_FOCI01000026.1"/>
</dbReference>
<dbReference type="SUPFAM" id="SSF53850">
    <property type="entry name" value="Periplasmic binding protein-like II"/>
    <property type="match status" value="1"/>
</dbReference>
<accession>A0A1H8IIC0</accession>